<evidence type="ECO:0000313" key="5">
    <source>
        <dbReference type="EMBL" id="MBB2921170.1"/>
    </source>
</evidence>
<proteinExistence type="inferred from homology"/>
<feature type="domain" description="Cell envelope-related transcriptional attenuator" evidence="4">
    <location>
        <begin position="90"/>
        <end position="259"/>
    </location>
</feature>
<dbReference type="NCBIfam" id="TIGR00350">
    <property type="entry name" value="lytR_cpsA_psr"/>
    <property type="match status" value="1"/>
</dbReference>
<accession>A0A7W4UCI1</accession>
<sequence length="421" mass="43088">MPVARVLGLALVAVLAFGGSAAGLAAVRLNGNVERVDDISHLVAAPSASATEPPPPGDSWAGQPLRFVVMGSDDRTGVNADIGGADEGMRSDTTMIVQVSADRTRVEVVSIPRDSYVRIPACHLDRDPAGPMSNPRSAKFNAAFAIGADTGDVGLAAACTLSTIAENTGLSMTEFLLVDFAGFQGMVDAIGGVRVCVPRAIRDTEGNTELDLAAGWHDLAGQQALDYVRARYVTGSDNSDTQRIPRQQKFVGAMTRKILSAEVLTSPRSVYGFLDAATRSLTASDQLGAPDNLVGLALSLRELQPSAVTFATVPNGTSGKNLVWTPDADLVWQRLLLDLPLVDPATPVVPDGGTGAGTGEQTDDATGTPDGGAVGPDAGAGAPDDGTGQAPPDAGTGAEPPVPAPEVTTQSGVDPDDPMCG</sequence>
<dbReference type="PANTHER" id="PTHR33392:SF6">
    <property type="entry name" value="POLYISOPRENYL-TEICHOIC ACID--PEPTIDOGLYCAN TEICHOIC ACID TRANSFERASE TAGU"/>
    <property type="match status" value="1"/>
</dbReference>
<dbReference type="AlphaFoldDB" id="A0A7W4UCI1"/>
<evidence type="ECO:0000256" key="3">
    <source>
        <dbReference type="SAM" id="SignalP"/>
    </source>
</evidence>
<evidence type="ECO:0000256" key="1">
    <source>
        <dbReference type="ARBA" id="ARBA00006068"/>
    </source>
</evidence>
<evidence type="ECO:0000259" key="4">
    <source>
        <dbReference type="Pfam" id="PF03816"/>
    </source>
</evidence>
<dbReference type="EMBL" id="JACHVX010000001">
    <property type="protein sequence ID" value="MBB2921170.1"/>
    <property type="molecule type" value="Genomic_DNA"/>
</dbReference>
<feature type="signal peptide" evidence="3">
    <location>
        <begin position="1"/>
        <end position="25"/>
    </location>
</feature>
<organism evidence="5 6">
    <name type="scientific">Cellulomonas cellasea</name>
    <dbReference type="NCBI Taxonomy" id="43670"/>
    <lineage>
        <taxon>Bacteria</taxon>
        <taxon>Bacillati</taxon>
        <taxon>Actinomycetota</taxon>
        <taxon>Actinomycetes</taxon>
        <taxon>Micrococcales</taxon>
        <taxon>Cellulomonadaceae</taxon>
        <taxon>Cellulomonas</taxon>
    </lineage>
</organism>
<dbReference type="InterPro" id="IPR004474">
    <property type="entry name" value="LytR_CpsA_psr"/>
</dbReference>
<dbReference type="RefSeq" id="WP_183294236.1">
    <property type="nucleotide sequence ID" value="NZ_JACHVX010000001.1"/>
</dbReference>
<dbReference type="PANTHER" id="PTHR33392">
    <property type="entry name" value="POLYISOPRENYL-TEICHOIC ACID--PEPTIDOGLYCAN TEICHOIC ACID TRANSFERASE TAGU"/>
    <property type="match status" value="1"/>
</dbReference>
<reference evidence="5 6" key="1">
    <citation type="submission" date="2020-08" db="EMBL/GenBank/DDBJ databases">
        <title>The Agave Microbiome: Exploring the role of microbial communities in plant adaptations to desert environments.</title>
        <authorList>
            <person name="Partida-Martinez L.P."/>
        </authorList>
    </citation>
    <scope>NUCLEOTIDE SEQUENCE [LARGE SCALE GENOMIC DNA]</scope>
    <source>
        <strain evidence="5 6">RAS26</strain>
    </source>
</reference>
<dbReference type="Pfam" id="PF03816">
    <property type="entry name" value="LytR_cpsA_psr"/>
    <property type="match status" value="1"/>
</dbReference>
<gene>
    <name evidence="5" type="ORF">FHR80_000064</name>
</gene>
<keyword evidence="3" id="KW-0732">Signal</keyword>
<dbReference type="InterPro" id="IPR050922">
    <property type="entry name" value="LytR/CpsA/Psr_CW_biosynth"/>
</dbReference>
<name>A0A7W4UCI1_9CELL</name>
<evidence type="ECO:0000313" key="6">
    <source>
        <dbReference type="Proteomes" id="UP000518206"/>
    </source>
</evidence>
<feature type="region of interest" description="Disordered" evidence="2">
    <location>
        <begin position="347"/>
        <end position="421"/>
    </location>
</feature>
<evidence type="ECO:0000256" key="2">
    <source>
        <dbReference type="SAM" id="MobiDB-lite"/>
    </source>
</evidence>
<comment type="similarity">
    <text evidence="1">Belongs to the LytR/CpsA/Psr (LCP) family.</text>
</comment>
<feature type="chain" id="PRO_5038975240" evidence="3">
    <location>
        <begin position="26"/>
        <end position="421"/>
    </location>
</feature>
<comment type="caution">
    <text evidence="5">The sequence shown here is derived from an EMBL/GenBank/DDBJ whole genome shotgun (WGS) entry which is preliminary data.</text>
</comment>
<dbReference type="Gene3D" id="3.40.630.190">
    <property type="entry name" value="LCP protein"/>
    <property type="match status" value="1"/>
</dbReference>
<feature type="compositionally biased region" description="Low complexity" evidence="2">
    <location>
        <begin position="375"/>
        <end position="395"/>
    </location>
</feature>
<reference evidence="5 6" key="2">
    <citation type="submission" date="2020-08" db="EMBL/GenBank/DDBJ databases">
        <authorList>
            <person name="Partida-Martinez L."/>
            <person name="Huntemann M."/>
            <person name="Clum A."/>
            <person name="Wang J."/>
            <person name="Palaniappan K."/>
            <person name="Ritter S."/>
            <person name="Chen I.-M."/>
            <person name="Stamatis D."/>
            <person name="Reddy T."/>
            <person name="O'Malley R."/>
            <person name="Daum C."/>
            <person name="Shapiro N."/>
            <person name="Ivanova N."/>
            <person name="Kyrpides N."/>
            <person name="Woyke T."/>
        </authorList>
    </citation>
    <scope>NUCLEOTIDE SEQUENCE [LARGE SCALE GENOMIC DNA]</scope>
    <source>
        <strain evidence="5 6">RAS26</strain>
    </source>
</reference>
<protein>
    <submittedName>
        <fullName evidence="5">LCP family protein required for cell wall assembly</fullName>
    </submittedName>
</protein>
<dbReference type="Proteomes" id="UP000518206">
    <property type="component" value="Unassembled WGS sequence"/>
</dbReference>